<reference evidence="2" key="1">
    <citation type="journal article" date="2020" name="G3 (Bethesda)">
        <title>High-Quality Assemblies for Three Invasive Social Wasps from the &lt;i&gt;Vespula&lt;/i&gt; Genus.</title>
        <authorList>
            <person name="Harrop T.W.R."/>
            <person name="Guhlin J."/>
            <person name="McLaughlin G.M."/>
            <person name="Permina E."/>
            <person name="Stockwell P."/>
            <person name="Gilligan J."/>
            <person name="Le Lec M.F."/>
            <person name="Gruber M.A.M."/>
            <person name="Quinn O."/>
            <person name="Lovegrove M."/>
            <person name="Duncan E.J."/>
            <person name="Remnant E.J."/>
            <person name="Van Eeckhoven J."/>
            <person name="Graham B."/>
            <person name="Knapp R.A."/>
            <person name="Langford K.W."/>
            <person name="Kronenberg Z."/>
            <person name="Press M.O."/>
            <person name="Eacker S.M."/>
            <person name="Wilson-Rankin E.E."/>
            <person name="Purcell J."/>
            <person name="Lester P.J."/>
            <person name="Dearden P.K."/>
        </authorList>
    </citation>
    <scope>NUCLEOTIDE SEQUENCE</scope>
    <source>
        <strain evidence="2">Marl-1</strain>
    </source>
</reference>
<protein>
    <submittedName>
        <fullName evidence="2">Uncharacterized protein</fullName>
    </submittedName>
</protein>
<feature type="compositionally biased region" description="Acidic residues" evidence="1">
    <location>
        <begin position="13"/>
        <end position="27"/>
    </location>
</feature>
<evidence type="ECO:0000256" key="1">
    <source>
        <dbReference type="SAM" id="MobiDB-lite"/>
    </source>
</evidence>
<name>A0A834JZP4_VESVU</name>
<accession>A0A834JZP4</accession>
<dbReference type="EMBL" id="JACSEA010000007">
    <property type="protein sequence ID" value="KAF7396582.1"/>
    <property type="molecule type" value="Genomic_DNA"/>
</dbReference>
<dbReference type="Proteomes" id="UP000614350">
    <property type="component" value="Unassembled WGS sequence"/>
</dbReference>
<dbReference type="AlphaFoldDB" id="A0A834JZP4"/>
<organism evidence="2 3">
    <name type="scientific">Vespula vulgaris</name>
    <name type="common">Yellow jacket</name>
    <name type="synonym">Wasp</name>
    <dbReference type="NCBI Taxonomy" id="7454"/>
    <lineage>
        <taxon>Eukaryota</taxon>
        <taxon>Metazoa</taxon>
        <taxon>Ecdysozoa</taxon>
        <taxon>Arthropoda</taxon>
        <taxon>Hexapoda</taxon>
        <taxon>Insecta</taxon>
        <taxon>Pterygota</taxon>
        <taxon>Neoptera</taxon>
        <taxon>Endopterygota</taxon>
        <taxon>Hymenoptera</taxon>
        <taxon>Apocrita</taxon>
        <taxon>Aculeata</taxon>
        <taxon>Vespoidea</taxon>
        <taxon>Vespidae</taxon>
        <taxon>Vespinae</taxon>
        <taxon>Vespula</taxon>
    </lineage>
</organism>
<proteinExistence type="predicted"/>
<evidence type="ECO:0000313" key="2">
    <source>
        <dbReference type="EMBL" id="KAF7396582.1"/>
    </source>
</evidence>
<comment type="caution">
    <text evidence="2">The sequence shown here is derived from an EMBL/GenBank/DDBJ whole genome shotgun (WGS) entry which is preliminary data.</text>
</comment>
<keyword evidence="3" id="KW-1185">Reference proteome</keyword>
<gene>
    <name evidence="2" type="ORF">HZH66_007444</name>
</gene>
<feature type="region of interest" description="Disordered" evidence="1">
    <location>
        <begin position="1"/>
        <end position="41"/>
    </location>
</feature>
<evidence type="ECO:0000313" key="3">
    <source>
        <dbReference type="Proteomes" id="UP000614350"/>
    </source>
</evidence>
<sequence>MREARKRRKGGGEEEEEEKEGDGDGDGEGVGTRNFTISTPASKSTNLSVRVFLGIDLRDIANGFPDVL</sequence>